<keyword evidence="9 13" id="KW-0443">Lipid metabolism</keyword>
<evidence type="ECO:0000256" key="3">
    <source>
        <dbReference type="ARBA" id="ARBA00022516"/>
    </source>
</evidence>
<gene>
    <name evidence="14" type="ORF">PGQ11_003074</name>
</gene>
<evidence type="ECO:0000256" key="2">
    <source>
        <dbReference type="ARBA" id="ARBA00005402"/>
    </source>
</evidence>
<feature type="transmembrane region" description="Helical" evidence="13">
    <location>
        <begin position="257"/>
        <end position="276"/>
    </location>
</feature>
<dbReference type="Pfam" id="PF01222">
    <property type="entry name" value="ERG4_ERG24"/>
    <property type="match status" value="1"/>
</dbReference>
<comment type="similarity">
    <text evidence="2 13">Belongs to the ERG4/ERG24 family.</text>
</comment>
<keyword evidence="5 13" id="KW-0752">Steroid biosynthesis</keyword>
<feature type="transmembrane region" description="Helical" evidence="13">
    <location>
        <begin position="128"/>
        <end position="149"/>
    </location>
</feature>
<evidence type="ECO:0000256" key="11">
    <source>
        <dbReference type="ARBA" id="ARBA00023166"/>
    </source>
</evidence>
<reference evidence="14 15" key="1">
    <citation type="journal article" date="2024" name="IMA Fungus">
        <title>Apiospora arundinis, a panoply of carbohydrate-active enzymes and secondary metabolites.</title>
        <authorList>
            <person name="Sorensen T."/>
            <person name="Petersen C."/>
            <person name="Muurmann A.T."/>
            <person name="Christiansen J.V."/>
            <person name="Brundto M.L."/>
            <person name="Overgaard C.K."/>
            <person name="Boysen A.T."/>
            <person name="Wollenberg R.D."/>
            <person name="Larsen T.O."/>
            <person name="Sorensen J.L."/>
            <person name="Nielsen K.L."/>
            <person name="Sondergaard T.E."/>
        </authorList>
    </citation>
    <scope>NUCLEOTIDE SEQUENCE [LARGE SCALE GENOMIC DNA]</scope>
    <source>
        <strain evidence="14 15">AAU 773</strain>
    </source>
</reference>
<evidence type="ECO:0000256" key="12">
    <source>
        <dbReference type="ARBA" id="ARBA00023221"/>
    </source>
</evidence>
<evidence type="ECO:0000256" key="9">
    <source>
        <dbReference type="ARBA" id="ARBA00023098"/>
    </source>
</evidence>
<keyword evidence="8 13" id="KW-0756">Sterol biosynthesis</keyword>
<evidence type="ECO:0000256" key="13">
    <source>
        <dbReference type="RuleBase" id="RU369120"/>
    </source>
</evidence>
<dbReference type="InterPro" id="IPR001171">
    <property type="entry name" value="ERG24_DHCR-like"/>
</dbReference>
<dbReference type="InterPro" id="IPR018083">
    <property type="entry name" value="Sterol_reductase_CS"/>
</dbReference>
<dbReference type="EMBL" id="JAPCWZ010000003">
    <property type="protein sequence ID" value="KAK8872560.1"/>
    <property type="molecule type" value="Genomic_DNA"/>
</dbReference>
<evidence type="ECO:0000256" key="10">
    <source>
        <dbReference type="ARBA" id="ARBA00023136"/>
    </source>
</evidence>
<evidence type="ECO:0000256" key="5">
    <source>
        <dbReference type="ARBA" id="ARBA00022955"/>
    </source>
</evidence>
<feature type="transmembrane region" description="Helical" evidence="13">
    <location>
        <begin position="408"/>
        <end position="427"/>
    </location>
</feature>
<proteinExistence type="inferred from homology"/>
<evidence type="ECO:0000256" key="4">
    <source>
        <dbReference type="ARBA" id="ARBA00022692"/>
    </source>
</evidence>
<evidence type="ECO:0000256" key="8">
    <source>
        <dbReference type="ARBA" id="ARBA00023011"/>
    </source>
</evidence>
<dbReference type="PANTHER" id="PTHR21257">
    <property type="entry name" value="DELTA(14)-STEROL REDUCTASE"/>
    <property type="match status" value="1"/>
</dbReference>
<dbReference type="PROSITE" id="PS01017">
    <property type="entry name" value="STEROL_REDUCT_1"/>
    <property type="match status" value="1"/>
</dbReference>
<accession>A0ABR2J5I0</accession>
<feature type="transmembrane region" description="Helical" evidence="13">
    <location>
        <begin position="326"/>
        <end position="345"/>
    </location>
</feature>
<evidence type="ECO:0000313" key="15">
    <source>
        <dbReference type="Proteomes" id="UP001390339"/>
    </source>
</evidence>
<feature type="non-terminal residue" evidence="14">
    <location>
        <position position="1"/>
    </location>
</feature>
<evidence type="ECO:0000256" key="6">
    <source>
        <dbReference type="ARBA" id="ARBA00022989"/>
    </source>
</evidence>
<dbReference type="Proteomes" id="UP001390339">
    <property type="component" value="Unassembled WGS sequence"/>
</dbReference>
<feature type="transmembrane region" description="Helical" evidence="13">
    <location>
        <begin position="89"/>
        <end position="107"/>
    </location>
</feature>
<keyword evidence="6 13" id="KW-1133">Transmembrane helix</keyword>
<keyword evidence="11 13" id="KW-1207">Sterol metabolism</keyword>
<keyword evidence="4 13" id="KW-0812">Transmembrane</keyword>
<dbReference type="Gene3D" id="1.20.120.1630">
    <property type="match status" value="1"/>
</dbReference>
<keyword evidence="12 13" id="KW-0753">Steroid metabolism</keyword>
<keyword evidence="10 13" id="KW-0472">Membrane</keyword>
<keyword evidence="15" id="KW-1185">Reference proteome</keyword>
<sequence length="491" mass="54638">KTPATATDKMASKVKTQPAHKYEFGGPIGAAGITFGLPILLNLFAFACNDISGCPAPSLLNPKNLSIERLKTEVGWPAEGIWGLGSWEATGWTLAYYFLSLVLYRVLPATVGDGTELATGGKLKYRMNCFSSSMFTLVACLAGTIAQGAEFPVWTFIADNFVQLLTANILISYALAIFVYVRSFSVKAGNKEQRELAAGGHTGNLIYDFYIGRELNPRVTLPLIGEVDIKEFCELRPGLLGWILMNCAFVAKQYRNYGYVTDSIVFITVVQALYVLDGQYMEPAVLTTMDITTDGFGFMLAFGDLSWVPFMYSTQTRYLATYPLSMGWVGTAAVSVVLAAGLAIFRLSNSQKNMFRTDPNDYRVAHIRYIETKTGTRLMTSGWWGIARHINYFGDWLQSWPYSLPTGFSGYIVLNAGSAVPGAITMLDGREVVQGPAKYWGMIFTYFYILYFAVLLIHRDGRDDEKCARKYGEDWEKYKSIVKYKIVPGIY</sequence>
<evidence type="ECO:0000313" key="14">
    <source>
        <dbReference type="EMBL" id="KAK8872560.1"/>
    </source>
</evidence>
<name>A0ABR2J5I0_9PEZI</name>
<comment type="subcellular location">
    <subcellularLocation>
        <location evidence="1">Membrane</location>
        <topology evidence="1">Multi-pass membrane protein</topology>
    </subcellularLocation>
</comment>
<dbReference type="PANTHER" id="PTHR21257:SF52">
    <property type="entry name" value="DELTA(14)-STEROL REDUCTASE TM7SF2"/>
    <property type="match status" value="1"/>
</dbReference>
<evidence type="ECO:0000256" key="7">
    <source>
        <dbReference type="ARBA" id="ARBA00023002"/>
    </source>
</evidence>
<organism evidence="14 15">
    <name type="scientific">Apiospora arundinis</name>
    <dbReference type="NCBI Taxonomy" id="335852"/>
    <lineage>
        <taxon>Eukaryota</taxon>
        <taxon>Fungi</taxon>
        <taxon>Dikarya</taxon>
        <taxon>Ascomycota</taxon>
        <taxon>Pezizomycotina</taxon>
        <taxon>Sordariomycetes</taxon>
        <taxon>Xylariomycetidae</taxon>
        <taxon>Amphisphaeriales</taxon>
        <taxon>Apiosporaceae</taxon>
        <taxon>Apiospora</taxon>
    </lineage>
</organism>
<feature type="transmembrane region" description="Helical" evidence="13">
    <location>
        <begin position="439"/>
        <end position="457"/>
    </location>
</feature>
<comment type="caution">
    <text evidence="14">The sequence shown here is derived from an EMBL/GenBank/DDBJ whole genome shotgun (WGS) entry which is preliminary data.</text>
</comment>
<protein>
    <recommendedName>
        <fullName evidence="13">Delta(14)-sterol reductase</fullName>
    </recommendedName>
    <alternativeName>
        <fullName evidence="13">C-14 sterol reductase</fullName>
    </alternativeName>
    <alternativeName>
        <fullName evidence="13">Sterol C14-reductase</fullName>
    </alternativeName>
</protein>
<dbReference type="PROSITE" id="PS01018">
    <property type="entry name" value="STEROL_REDUCT_2"/>
    <property type="match status" value="1"/>
</dbReference>
<keyword evidence="3 13" id="KW-0444">Lipid biosynthesis</keyword>
<feature type="transmembrane region" description="Helical" evidence="13">
    <location>
        <begin position="161"/>
        <end position="181"/>
    </location>
</feature>
<evidence type="ECO:0000256" key="1">
    <source>
        <dbReference type="ARBA" id="ARBA00004141"/>
    </source>
</evidence>
<keyword evidence="7 13" id="KW-0560">Oxidoreductase</keyword>